<feature type="transmembrane region" description="Helical" evidence="2">
    <location>
        <begin position="125"/>
        <end position="144"/>
    </location>
</feature>
<evidence type="ECO:0000256" key="2">
    <source>
        <dbReference type="SAM" id="Phobius"/>
    </source>
</evidence>
<dbReference type="InterPro" id="IPR045340">
    <property type="entry name" value="DUF6533"/>
</dbReference>
<organism evidence="4 5">
    <name type="scientific">Lentinula aciculospora</name>
    <dbReference type="NCBI Taxonomy" id="153920"/>
    <lineage>
        <taxon>Eukaryota</taxon>
        <taxon>Fungi</taxon>
        <taxon>Dikarya</taxon>
        <taxon>Basidiomycota</taxon>
        <taxon>Agaricomycotina</taxon>
        <taxon>Agaricomycetes</taxon>
        <taxon>Agaricomycetidae</taxon>
        <taxon>Agaricales</taxon>
        <taxon>Marasmiineae</taxon>
        <taxon>Omphalotaceae</taxon>
        <taxon>Lentinula</taxon>
    </lineage>
</organism>
<evidence type="ECO:0000259" key="3">
    <source>
        <dbReference type="Pfam" id="PF20151"/>
    </source>
</evidence>
<dbReference type="EMBL" id="JAOTPV010000005">
    <property type="protein sequence ID" value="KAJ4482570.1"/>
    <property type="molecule type" value="Genomic_DNA"/>
</dbReference>
<proteinExistence type="predicted"/>
<feature type="transmembrane region" description="Helical" evidence="2">
    <location>
        <begin position="203"/>
        <end position="227"/>
    </location>
</feature>
<feature type="region of interest" description="Disordered" evidence="1">
    <location>
        <begin position="354"/>
        <end position="378"/>
    </location>
</feature>
<protein>
    <recommendedName>
        <fullName evidence="3">DUF6533 domain-containing protein</fullName>
    </recommendedName>
</protein>
<keyword evidence="2" id="KW-1133">Transmembrane helix</keyword>
<dbReference type="OrthoDB" id="3258863at2759"/>
<gene>
    <name evidence="4" type="ORF">J3R30DRAFT_3403094</name>
</gene>
<dbReference type="AlphaFoldDB" id="A0A9W9AIT2"/>
<accession>A0A9W9AIT2</accession>
<evidence type="ECO:0000313" key="5">
    <source>
        <dbReference type="Proteomes" id="UP001150266"/>
    </source>
</evidence>
<reference evidence="4" key="1">
    <citation type="submission" date="2022-08" db="EMBL/GenBank/DDBJ databases">
        <title>A Global Phylogenomic Analysis of the Shiitake Genus Lentinula.</title>
        <authorList>
            <consortium name="DOE Joint Genome Institute"/>
            <person name="Sierra-Patev S."/>
            <person name="Min B."/>
            <person name="Naranjo-Ortiz M."/>
            <person name="Looney B."/>
            <person name="Konkel Z."/>
            <person name="Slot J.C."/>
            <person name="Sakamoto Y."/>
            <person name="Steenwyk J.L."/>
            <person name="Rokas A."/>
            <person name="Carro J."/>
            <person name="Camarero S."/>
            <person name="Ferreira P."/>
            <person name="Molpeceres G."/>
            <person name="Ruiz-Duenas F.J."/>
            <person name="Serrano A."/>
            <person name="Henrissat B."/>
            <person name="Drula E."/>
            <person name="Hughes K.W."/>
            <person name="Mata J.L."/>
            <person name="Ishikawa N.K."/>
            <person name="Vargas-Isla R."/>
            <person name="Ushijima S."/>
            <person name="Smith C.A."/>
            <person name="Ahrendt S."/>
            <person name="Andreopoulos W."/>
            <person name="He G."/>
            <person name="Labutti K."/>
            <person name="Lipzen A."/>
            <person name="Ng V."/>
            <person name="Riley R."/>
            <person name="Sandor L."/>
            <person name="Barry K."/>
            <person name="Martinez A.T."/>
            <person name="Xiao Y."/>
            <person name="Gibbons J.G."/>
            <person name="Terashima K."/>
            <person name="Grigoriev I.V."/>
            <person name="Hibbett D.S."/>
        </authorList>
    </citation>
    <scope>NUCLEOTIDE SEQUENCE</scope>
    <source>
        <strain evidence="4">JLM2183</strain>
    </source>
</reference>
<keyword evidence="2" id="KW-0472">Membrane</keyword>
<sequence>MSTTGNLVRAVVTAAAMEEQIRTIDYASYVKTTVLMYEILINLGREVDLVWSTKFRWSNVIYYMSRYPVVVFQIWSLCYKASTPQYVLECPSSQCFFWYASFLPTRAGITASFALRVYAIMDGELFFVIILSALGIAIVGLDVWQGVQSSCTQSSDKLSTISTFIFLACFDVLATILVTVKMFKTIRWNAGVEGLGNLNIAVYILRSGVLYFSVVTIPQLIAIALYFDPQQGSSTILNNVMLVLSSIMVSRFLLDLREINRNTIVGDTAIPTTMAHHTVVFAPNTTLDTSSTPSRVVRRRHGRFDDSSLFRDFTSDNEDALDYVDNEFVEEILHSDYHPNANSELTEFNRTRFGGKELTGMGGNTTSLSEGPVDGFMNKQKPEQTLTELEPVEEKARVVKDVLIPSC</sequence>
<name>A0A9W9AIT2_9AGAR</name>
<feature type="domain" description="DUF6533" evidence="3">
    <location>
        <begin position="27"/>
        <end position="70"/>
    </location>
</feature>
<comment type="caution">
    <text evidence="4">The sequence shown here is derived from an EMBL/GenBank/DDBJ whole genome shotgun (WGS) entry which is preliminary data.</text>
</comment>
<dbReference type="Proteomes" id="UP001150266">
    <property type="component" value="Unassembled WGS sequence"/>
</dbReference>
<keyword evidence="2" id="KW-0812">Transmembrane</keyword>
<dbReference type="Pfam" id="PF20151">
    <property type="entry name" value="DUF6533"/>
    <property type="match status" value="1"/>
</dbReference>
<evidence type="ECO:0000313" key="4">
    <source>
        <dbReference type="EMBL" id="KAJ4482570.1"/>
    </source>
</evidence>
<feature type="transmembrane region" description="Helical" evidence="2">
    <location>
        <begin position="164"/>
        <end position="183"/>
    </location>
</feature>
<feature type="transmembrane region" description="Helical" evidence="2">
    <location>
        <begin position="233"/>
        <end position="254"/>
    </location>
</feature>
<keyword evidence="5" id="KW-1185">Reference proteome</keyword>
<evidence type="ECO:0000256" key="1">
    <source>
        <dbReference type="SAM" id="MobiDB-lite"/>
    </source>
</evidence>